<protein>
    <submittedName>
        <fullName evidence="2">Hydrolase</fullName>
    </submittedName>
</protein>
<keyword evidence="2" id="KW-0378">Hydrolase</keyword>
<sequence length="352" mass="38130">MIDRDNLASIARRHRDAPAFPLRFGGSSVDFVTWRSSTLAHVLQTIDPDACHVDRVETIAQWDCSSYAGKRLSLRFSNGEVAGALLLLPHQQTPAPALLMLHDHGATFDIGKEKVIPAPSDSPTQQAARAWADRFYGGRFPGEAAARRGYVVLSVDALGWSSRCGNGYEAQQALAANLMQFGVSLASVVAMEDIAAAKFLGELPEVDRKRVASFGFSFGGYRAWQVAALSADIAAFCAIGWMGTLEGLMQTGGNQLRGQSAFYMLHPQIAGKLDYPDFAGLAAPKPGYFLSGREDRHFPPAVVEAAFGRLRELWSAGHGMQNLKTAIWQGGHEFPIPEQDAALNWLDAALRG</sequence>
<evidence type="ECO:0000313" key="2">
    <source>
        <dbReference type="EMBL" id="KWV56506.1"/>
    </source>
</evidence>
<comment type="caution">
    <text evidence="2">The sequence shown here is derived from an EMBL/GenBank/DDBJ whole genome shotgun (WGS) entry which is preliminary data.</text>
</comment>
<keyword evidence="3" id="KW-1185">Reference proteome</keyword>
<proteinExistence type="predicted"/>
<dbReference type="PANTHER" id="PTHR22946:SF0">
    <property type="entry name" value="DIENELACTONE HYDROLASE DOMAIN-CONTAINING PROTEIN"/>
    <property type="match status" value="1"/>
</dbReference>
<dbReference type="PANTHER" id="PTHR22946">
    <property type="entry name" value="DIENELACTONE HYDROLASE DOMAIN-CONTAINING PROTEIN-RELATED"/>
    <property type="match status" value="1"/>
</dbReference>
<dbReference type="InterPro" id="IPR029058">
    <property type="entry name" value="AB_hydrolase_fold"/>
</dbReference>
<dbReference type="EMBL" id="LNCD01000036">
    <property type="protein sequence ID" value="KWV56506.1"/>
    <property type="molecule type" value="Genomic_DNA"/>
</dbReference>
<dbReference type="InterPro" id="IPR002925">
    <property type="entry name" value="Dienelactn_hydro"/>
</dbReference>
<dbReference type="Pfam" id="PF01738">
    <property type="entry name" value="DLH"/>
    <property type="match status" value="1"/>
</dbReference>
<dbReference type="AlphaFoldDB" id="A0A109JWT8"/>
<name>A0A109JWT8_9HYPH</name>
<dbReference type="Gene3D" id="3.40.50.1820">
    <property type="entry name" value="alpha/beta hydrolase"/>
    <property type="match status" value="1"/>
</dbReference>
<evidence type="ECO:0000313" key="3">
    <source>
        <dbReference type="Proteomes" id="UP000068164"/>
    </source>
</evidence>
<reference evidence="2 3" key="1">
    <citation type="submission" date="2015-11" db="EMBL/GenBank/DDBJ databases">
        <title>Draft Genome Sequence of the Strain BR 10423 (Rhizobium sp.) isolated from nodules of Mimosa pudica.</title>
        <authorList>
            <person name="Barauna A.C."/>
            <person name="Zilli J.E."/>
            <person name="Simoes-Araujo J.L."/>
            <person name="Reis V.M."/>
            <person name="James E.K."/>
            <person name="Reis F.B.Jr."/>
            <person name="Rouws L.F."/>
            <person name="Passos S.R."/>
            <person name="Gois S.R."/>
        </authorList>
    </citation>
    <scope>NUCLEOTIDE SEQUENCE [LARGE SCALE GENOMIC DNA]</scope>
    <source>
        <strain evidence="2 3">BR10423</strain>
    </source>
</reference>
<dbReference type="Proteomes" id="UP000068164">
    <property type="component" value="Unassembled WGS sequence"/>
</dbReference>
<dbReference type="OrthoDB" id="3647650at2"/>
<dbReference type="InterPro" id="IPR050261">
    <property type="entry name" value="FrsA_esterase"/>
</dbReference>
<evidence type="ECO:0000259" key="1">
    <source>
        <dbReference type="Pfam" id="PF01738"/>
    </source>
</evidence>
<dbReference type="GO" id="GO:0016787">
    <property type="term" value="F:hydrolase activity"/>
    <property type="evidence" value="ECO:0007669"/>
    <property type="project" value="UniProtKB-KW"/>
</dbReference>
<feature type="domain" description="Dienelactone hydrolase" evidence="1">
    <location>
        <begin position="145"/>
        <end position="243"/>
    </location>
</feature>
<dbReference type="RefSeq" id="WP_062369230.1">
    <property type="nucleotide sequence ID" value="NZ_LNCD01000036.1"/>
</dbReference>
<gene>
    <name evidence="2" type="ORF">AS026_33590</name>
</gene>
<dbReference type="SUPFAM" id="SSF53474">
    <property type="entry name" value="alpha/beta-Hydrolases"/>
    <property type="match status" value="1"/>
</dbReference>
<organism evidence="2 3">
    <name type="scientific">Rhizobium altiplani</name>
    <dbReference type="NCBI Taxonomy" id="1864509"/>
    <lineage>
        <taxon>Bacteria</taxon>
        <taxon>Pseudomonadati</taxon>
        <taxon>Pseudomonadota</taxon>
        <taxon>Alphaproteobacteria</taxon>
        <taxon>Hyphomicrobiales</taxon>
        <taxon>Rhizobiaceae</taxon>
        <taxon>Rhizobium/Agrobacterium group</taxon>
        <taxon>Rhizobium</taxon>
    </lineage>
</organism>
<accession>A0A109JWT8</accession>